<dbReference type="PROSITE" id="PS50893">
    <property type="entry name" value="ABC_TRANSPORTER_2"/>
    <property type="match status" value="1"/>
</dbReference>
<dbReference type="Proteomes" id="UP001341820">
    <property type="component" value="Unassembled WGS sequence"/>
</dbReference>
<evidence type="ECO:0000256" key="4">
    <source>
        <dbReference type="ARBA" id="ARBA00022840"/>
    </source>
</evidence>
<gene>
    <name evidence="10" type="ORF">P5F74_10885</name>
</gene>
<dbReference type="CDD" id="cd03254">
    <property type="entry name" value="ABCC_Glucan_exporter_like"/>
    <property type="match status" value="1"/>
</dbReference>
<dbReference type="Pfam" id="PF00005">
    <property type="entry name" value="ABC_tran"/>
    <property type="match status" value="1"/>
</dbReference>
<keyword evidence="5 7" id="KW-1133">Transmembrane helix</keyword>
<dbReference type="InterPro" id="IPR011527">
    <property type="entry name" value="ABC1_TM_dom"/>
</dbReference>
<dbReference type="GO" id="GO:0005524">
    <property type="term" value="F:ATP binding"/>
    <property type="evidence" value="ECO:0007669"/>
    <property type="project" value="UniProtKB-KW"/>
</dbReference>
<dbReference type="SUPFAM" id="SSF90123">
    <property type="entry name" value="ABC transporter transmembrane region"/>
    <property type="match status" value="1"/>
</dbReference>
<feature type="domain" description="ABC transmembrane type-1" evidence="9">
    <location>
        <begin position="19"/>
        <end position="394"/>
    </location>
</feature>
<evidence type="ECO:0000256" key="6">
    <source>
        <dbReference type="ARBA" id="ARBA00023136"/>
    </source>
</evidence>
<dbReference type="InterPro" id="IPR036640">
    <property type="entry name" value="ABC1_TM_sf"/>
</dbReference>
<protein>
    <submittedName>
        <fullName evidence="10">ABC transporter ATP-binding protein</fullName>
    </submittedName>
</protein>
<feature type="transmembrane region" description="Helical" evidence="7">
    <location>
        <begin position="346"/>
        <end position="372"/>
    </location>
</feature>
<organism evidence="10 11">
    <name type="scientific">Shouchella miscanthi</name>
    <dbReference type="NCBI Taxonomy" id="2598861"/>
    <lineage>
        <taxon>Bacteria</taxon>
        <taxon>Bacillati</taxon>
        <taxon>Bacillota</taxon>
        <taxon>Bacilli</taxon>
        <taxon>Bacillales</taxon>
        <taxon>Bacillaceae</taxon>
        <taxon>Shouchella</taxon>
    </lineage>
</organism>
<dbReference type="PROSITE" id="PS00211">
    <property type="entry name" value="ABC_TRANSPORTER_1"/>
    <property type="match status" value="1"/>
</dbReference>
<keyword evidence="2 7" id="KW-0812">Transmembrane</keyword>
<evidence type="ECO:0000256" key="2">
    <source>
        <dbReference type="ARBA" id="ARBA00022692"/>
    </source>
</evidence>
<dbReference type="CDD" id="cd18544">
    <property type="entry name" value="ABC_6TM_TmrA_like"/>
    <property type="match status" value="1"/>
</dbReference>
<dbReference type="InterPro" id="IPR003439">
    <property type="entry name" value="ABC_transporter-like_ATP-bd"/>
</dbReference>
<dbReference type="PANTHER" id="PTHR24221">
    <property type="entry name" value="ATP-BINDING CASSETTE SUB-FAMILY B"/>
    <property type="match status" value="1"/>
</dbReference>
<dbReference type="PANTHER" id="PTHR24221:SF430">
    <property type="entry name" value="MULTIDRUG RESISTANCE ABC TRANSPORTER ATP-BINDING_PERMEASE PROTEIN YHEH-RELATED"/>
    <property type="match status" value="1"/>
</dbReference>
<proteinExistence type="predicted"/>
<evidence type="ECO:0000313" key="11">
    <source>
        <dbReference type="Proteomes" id="UP001341820"/>
    </source>
</evidence>
<evidence type="ECO:0000256" key="7">
    <source>
        <dbReference type="SAM" id="Phobius"/>
    </source>
</evidence>
<dbReference type="InterPro" id="IPR017871">
    <property type="entry name" value="ABC_transporter-like_CS"/>
</dbReference>
<evidence type="ECO:0000259" key="8">
    <source>
        <dbReference type="PROSITE" id="PS50893"/>
    </source>
</evidence>
<evidence type="ECO:0000313" key="10">
    <source>
        <dbReference type="EMBL" id="MED4128639.1"/>
    </source>
</evidence>
<dbReference type="InterPro" id="IPR039421">
    <property type="entry name" value="Type_1_exporter"/>
</dbReference>
<keyword evidence="4 10" id="KW-0067">ATP-binding</keyword>
<keyword evidence="3" id="KW-0547">Nucleotide-binding</keyword>
<sequence length="663" mass="74861">MSTEKRLARYALTSKGTILIALFMLTIAVAVELTGPFIAKTIIDRHISGIEQPWYESEPNDQSVAYNGTYYTRDAYLENDAWRGEEVQILQIGTQFYFTTSPVPTDGERLFRDGILTVDRQDGTYTTEAASLNAQEILAFYEPEIRFIIRWLMLYLGIVFVASFFHYGQNFYLKKAAHKIIQRMRVDVFNQLSKVPVRYFDHQPAGKIVARITNDTEAVRELYMTVLATFFSSFIYIIGIYVALFLLDSRLAFMTLALLPILFIWFKLYRKFAAGLNRSIRAKNAEINASMNENVHGMKMIQAFNQEKQQLESFEELNHAHYRYQAKLLNLNSLTSHNLTFVVKNIVFVALIWWISGGTAGLITLGVLYAFVDYINRLFEPVNQVMNQLANLEQARAAGARVFELLDEDGEDVDEATIPRPNGDVSFQNVQFAYIEGEPVLKQLSFHAKPGETIALVGHTGSGKSSIMNLLFRFYDPTNGTIKIDGIDTKHHSPQAWRSHMGIVLQEPYLFSGTIASNIAYGKPDATRKEIEAAVDLVGGTDLFNKNGLDEHVTEKGSTLSSGQRQLISFARALLANPAILVLDEATSSIDTETELLIQKGMQTLKQDRTTFVIAHRLSTIQDADQIIVLDQGEIREQGTHDELLNRKGIYAQMYKLQQGQAS</sequence>
<comment type="subcellular location">
    <subcellularLocation>
        <location evidence="1">Cell membrane</location>
        <topology evidence="1">Multi-pass membrane protein</topology>
    </subcellularLocation>
</comment>
<dbReference type="InterPro" id="IPR027417">
    <property type="entry name" value="P-loop_NTPase"/>
</dbReference>
<feature type="transmembrane region" description="Helical" evidence="7">
    <location>
        <begin position="251"/>
        <end position="269"/>
    </location>
</feature>
<dbReference type="EMBL" id="JAROAS010000021">
    <property type="protein sequence ID" value="MED4128639.1"/>
    <property type="molecule type" value="Genomic_DNA"/>
</dbReference>
<feature type="transmembrane region" description="Helical" evidence="7">
    <location>
        <begin position="12"/>
        <end position="31"/>
    </location>
</feature>
<evidence type="ECO:0000256" key="1">
    <source>
        <dbReference type="ARBA" id="ARBA00004651"/>
    </source>
</evidence>
<feature type="transmembrane region" description="Helical" evidence="7">
    <location>
        <begin position="222"/>
        <end position="245"/>
    </location>
</feature>
<dbReference type="Gene3D" id="1.20.1560.10">
    <property type="entry name" value="ABC transporter type 1, transmembrane domain"/>
    <property type="match status" value="1"/>
</dbReference>
<keyword evidence="6 7" id="KW-0472">Membrane</keyword>
<keyword evidence="11" id="KW-1185">Reference proteome</keyword>
<dbReference type="RefSeq" id="WP_328237419.1">
    <property type="nucleotide sequence ID" value="NZ_JAROAS010000021.1"/>
</dbReference>
<dbReference type="PROSITE" id="PS50929">
    <property type="entry name" value="ABC_TM1F"/>
    <property type="match status" value="1"/>
</dbReference>
<evidence type="ECO:0000256" key="3">
    <source>
        <dbReference type="ARBA" id="ARBA00022741"/>
    </source>
</evidence>
<evidence type="ECO:0000256" key="5">
    <source>
        <dbReference type="ARBA" id="ARBA00022989"/>
    </source>
</evidence>
<dbReference type="Gene3D" id="3.40.50.300">
    <property type="entry name" value="P-loop containing nucleotide triphosphate hydrolases"/>
    <property type="match status" value="1"/>
</dbReference>
<reference evidence="10 11" key="1">
    <citation type="submission" date="2023-03" db="EMBL/GenBank/DDBJ databases">
        <title>Bacillus Genome Sequencing.</title>
        <authorList>
            <person name="Dunlap C."/>
        </authorList>
    </citation>
    <scope>NUCLEOTIDE SEQUENCE [LARGE SCALE GENOMIC DNA]</scope>
    <source>
        <strain evidence="10 11">B-4107</strain>
    </source>
</reference>
<evidence type="ECO:0000259" key="9">
    <source>
        <dbReference type="PROSITE" id="PS50929"/>
    </source>
</evidence>
<dbReference type="Pfam" id="PF00664">
    <property type="entry name" value="ABC_membrane"/>
    <property type="match status" value="1"/>
</dbReference>
<dbReference type="SMART" id="SM00382">
    <property type="entry name" value="AAA"/>
    <property type="match status" value="1"/>
</dbReference>
<dbReference type="SUPFAM" id="SSF52540">
    <property type="entry name" value="P-loop containing nucleoside triphosphate hydrolases"/>
    <property type="match status" value="1"/>
</dbReference>
<accession>A0ABU6NKB9</accession>
<dbReference type="InterPro" id="IPR003593">
    <property type="entry name" value="AAA+_ATPase"/>
</dbReference>
<comment type="caution">
    <text evidence="10">The sequence shown here is derived from an EMBL/GenBank/DDBJ whole genome shotgun (WGS) entry which is preliminary data.</text>
</comment>
<feature type="domain" description="ABC transporter" evidence="8">
    <location>
        <begin position="425"/>
        <end position="657"/>
    </location>
</feature>
<name>A0ABU6NKB9_9BACI</name>
<feature type="transmembrane region" description="Helical" evidence="7">
    <location>
        <begin position="148"/>
        <end position="167"/>
    </location>
</feature>